<organism evidence="3 4">
    <name type="scientific">Bdellovibrio svalbardensis</name>
    <dbReference type="NCBI Taxonomy" id="2972972"/>
    <lineage>
        <taxon>Bacteria</taxon>
        <taxon>Pseudomonadati</taxon>
        <taxon>Bdellovibrionota</taxon>
        <taxon>Bdellovibrionia</taxon>
        <taxon>Bdellovibrionales</taxon>
        <taxon>Pseudobdellovibrionaceae</taxon>
        <taxon>Bdellovibrio</taxon>
    </lineage>
</organism>
<evidence type="ECO:0000259" key="2">
    <source>
        <dbReference type="Pfam" id="PF20732"/>
    </source>
</evidence>
<accession>A0ABT6DE04</accession>
<dbReference type="Pfam" id="PF20732">
    <property type="entry name" value="NamZ_C"/>
    <property type="match status" value="1"/>
</dbReference>
<feature type="domain" description="Peptidoglycan beta-N-acetylmuramidase NamZ N-terminal" evidence="1">
    <location>
        <begin position="23"/>
        <end position="225"/>
    </location>
</feature>
<dbReference type="Gene3D" id="3.40.50.12170">
    <property type="entry name" value="Uncharacterised protein PF07075, DUF1343"/>
    <property type="match status" value="1"/>
</dbReference>
<dbReference type="InterPro" id="IPR048503">
    <property type="entry name" value="NamZ_C"/>
</dbReference>
<dbReference type="Gene3D" id="3.90.1150.140">
    <property type="match status" value="1"/>
</dbReference>
<evidence type="ECO:0000313" key="3">
    <source>
        <dbReference type="EMBL" id="MDG0815065.1"/>
    </source>
</evidence>
<sequence length="398" mass="45495">MKLGVEVLLSDVKRLKSLKGKRVGLICHPASVDAELKHSLDLLSKKIKLSCAFGPQHGVRGDKQDNMIESPNFIDPVHQIPIFSLYGEVRRPTAEMMSHFDVLLFDLQDLGCRIYTFITTLLYVMEECAKTQKKIIILDRPNPAGRVIEGFRMRPGWESFVGAAPIPMRHGLTVGELALYFKDFYQLDLELDVVKMKGYAPNKAPGFGWDVKRPWVNPSPNAASLNMARAYPGTVLIEGTTLSEGRGTTRALEVIGASDLDYTKILAEMKKKAPQWHKGVILRECYFEPTFHKHQGKLCHGFQFHTDCESYNHAQFKPFRLVALMLKVIRELYPDYPIYRDFAYEYVHNKLAFDVINGGPELKNWIEKKNAKPADLDKELLKDEKSWAKESKKYLLYK</sequence>
<dbReference type="RefSeq" id="WP_277576543.1">
    <property type="nucleotide sequence ID" value="NZ_JANRMI010000001.1"/>
</dbReference>
<gene>
    <name evidence="3" type="ORF">NWE73_01735</name>
</gene>
<protein>
    <submittedName>
        <fullName evidence="3">DUF1343 domain-containing protein</fullName>
    </submittedName>
</protein>
<feature type="domain" description="Peptidoglycan beta-N-acetylmuramidase NamZ C-terminal" evidence="2">
    <location>
        <begin position="230"/>
        <end position="397"/>
    </location>
</feature>
<proteinExistence type="predicted"/>
<keyword evidence="4" id="KW-1185">Reference proteome</keyword>
<dbReference type="Proteomes" id="UP001152321">
    <property type="component" value="Unassembled WGS sequence"/>
</dbReference>
<name>A0ABT6DE04_9BACT</name>
<comment type="caution">
    <text evidence="3">The sequence shown here is derived from an EMBL/GenBank/DDBJ whole genome shotgun (WGS) entry which is preliminary data.</text>
</comment>
<evidence type="ECO:0000259" key="1">
    <source>
        <dbReference type="Pfam" id="PF07075"/>
    </source>
</evidence>
<dbReference type="EMBL" id="JANRMI010000001">
    <property type="protein sequence ID" value="MDG0815065.1"/>
    <property type="molecule type" value="Genomic_DNA"/>
</dbReference>
<dbReference type="InterPro" id="IPR048502">
    <property type="entry name" value="NamZ_N"/>
</dbReference>
<reference evidence="3" key="1">
    <citation type="submission" date="2022-08" db="EMBL/GenBank/DDBJ databases">
        <title>Novel Bdellovibrio Species Isolated from Svalbard: Designation Bdellovibrio svalbardensis.</title>
        <authorList>
            <person name="Mitchell R.J."/>
            <person name="Choi S.Y."/>
        </authorList>
    </citation>
    <scope>NUCLEOTIDE SEQUENCE</scope>
    <source>
        <strain evidence="3">PAP01</strain>
    </source>
</reference>
<dbReference type="PANTHER" id="PTHR42915:SF1">
    <property type="entry name" value="PEPTIDOGLYCAN BETA-N-ACETYLMURAMIDASE NAMZ"/>
    <property type="match status" value="1"/>
</dbReference>
<dbReference type="PANTHER" id="PTHR42915">
    <property type="entry name" value="HYPOTHETICAL 460 KDA PROTEIN IN FEUA-SIGW INTERGENIC REGION [PRECURSOR]"/>
    <property type="match status" value="1"/>
</dbReference>
<dbReference type="InterPro" id="IPR008302">
    <property type="entry name" value="NamZ"/>
</dbReference>
<dbReference type="Pfam" id="PF07075">
    <property type="entry name" value="NamZ_N"/>
    <property type="match status" value="1"/>
</dbReference>
<dbReference type="PIRSF" id="PIRSF016719">
    <property type="entry name" value="UCP016719"/>
    <property type="match status" value="1"/>
</dbReference>
<evidence type="ECO:0000313" key="4">
    <source>
        <dbReference type="Proteomes" id="UP001152321"/>
    </source>
</evidence>